<dbReference type="EMBL" id="MU006010">
    <property type="protein sequence ID" value="KAF2858401.1"/>
    <property type="molecule type" value="Genomic_DNA"/>
</dbReference>
<sequence>MTLSKTKRPVHKFFPGTYIQQQHIPPMPPAKASRNNVINVADGTTHKVACTRCIRGHRSTSCGRPTCRNQVLWTINRSGRPMAKCGCANPGTTMCKCVVVRGECPHEVNERGQKPDCDCFLHGRCCCVLTALDWAMIDAGEAPTVALYTSPDQLPRPTPAPPAGLDDALFFTNPVGWGQLPLTSPAIIPDSFTAAYNQDLPQPSPSNGQLLPGSNFPQTWSSSFGAPARPQVNPPMLSPWEVTDQRRSSVPLQNFEQTPETLYQRLSAGFDFPSRSVRTVSDPHGQQSDMELQHASMAAESNMDPGFSYSTQMSFAQDGSSTHVEPSQVTPRFAEPQAVDSNFGQVPNYAPQISGALPIRLKSSPATPLETPAPQFDRPWTENIPPNLPEYDGDKLAKDYATYQQPMAICPRCCQYGCTSRDLGQQVA</sequence>
<proteinExistence type="predicted"/>
<dbReference type="SMART" id="SM00412">
    <property type="entry name" value="Cu_FIST"/>
    <property type="match status" value="1"/>
</dbReference>
<organism evidence="2 3">
    <name type="scientific">Piedraia hortae CBS 480.64</name>
    <dbReference type="NCBI Taxonomy" id="1314780"/>
    <lineage>
        <taxon>Eukaryota</taxon>
        <taxon>Fungi</taxon>
        <taxon>Dikarya</taxon>
        <taxon>Ascomycota</taxon>
        <taxon>Pezizomycotina</taxon>
        <taxon>Dothideomycetes</taxon>
        <taxon>Dothideomycetidae</taxon>
        <taxon>Capnodiales</taxon>
        <taxon>Piedraiaceae</taxon>
        <taxon>Piedraia</taxon>
    </lineage>
</organism>
<dbReference type="OrthoDB" id="5600085at2759"/>
<dbReference type="Proteomes" id="UP000799421">
    <property type="component" value="Unassembled WGS sequence"/>
</dbReference>
<dbReference type="GO" id="GO:0003677">
    <property type="term" value="F:DNA binding"/>
    <property type="evidence" value="ECO:0007669"/>
    <property type="project" value="InterPro"/>
</dbReference>
<dbReference type="SUPFAM" id="SSF57879">
    <property type="entry name" value="Zinc domain conserved in yeast copper-regulated transcription factors"/>
    <property type="match status" value="1"/>
</dbReference>
<dbReference type="PROSITE" id="PS50073">
    <property type="entry name" value="COPPER_FIST_2"/>
    <property type="match status" value="1"/>
</dbReference>
<dbReference type="Pfam" id="PF00649">
    <property type="entry name" value="Copper-fist"/>
    <property type="match status" value="1"/>
</dbReference>
<reference evidence="2" key="1">
    <citation type="journal article" date="2020" name="Stud. Mycol.">
        <title>101 Dothideomycetes genomes: a test case for predicting lifestyles and emergence of pathogens.</title>
        <authorList>
            <person name="Haridas S."/>
            <person name="Albert R."/>
            <person name="Binder M."/>
            <person name="Bloem J."/>
            <person name="Labutti K."/>
            <person name="Salamov A."/>
            <person name="Andreopoulos B."/>
            <person name="Baker S."/>
            <person name="Barry K."/>
            <person name="Bills G."/>
            <person name="Bluhm B."/>
            <person name="Cannon C."/>
            <person name="Castanera R."/>
            <person name="Culley D."/>
            <person name="Daum C."/>
            <person name="Ezra D."/>
            <person name="Gonzalez J."/>
            <person name="Henrissat B."/>
            <person name="Kuo A."/>
            <person name="Liang C."/>
            <person name="Lipzen A."/>
            <person name="Lutzoni F."/>
            <person name="Magnuson J."/>
            <person name="Mondo S."/>
            <person name="Nolan M."/>
            <person name="Ohm R."/>
            <person name="Pangilinan J."/>
            <person name="Park H.-J."/>
            <person name="Ramirez L."/>
            <person name="Alfaro M."/>
            <person name="Sun H."/>
            <person name="Tritt A."/>
            <person name="Yoshinaga Y."/>
            <person name="Zwiers L.-H."/>
            <person name="Turgeon B."/>
            <person name="Goodwin S."/>
            <person name="Spatafora J."/>
            <person name="Crous P."/>
            <person name="Grigoriev I."/>
        </authorList>
    </citation>
    <scope>NUCLEOTIDE SEQUENCE</scope>
    <source>
        <strain evidence="2">CBS 480.64</strain>
    </source>
</reference>
<dbReference type="SMART" id="SM01090">
    <property type="entry name" value="Copper-fist"/>
    <property type="match status" value="1"/>
</dbReference>
<evidence type="ECO:0000313" key="3">
    <source>
        <dbReference type="Proteomes" id="UP000799421"/>
    </source>
</evidence>
<evidence type="ECO:0000313" key="2">
    <source>
        <dbReference type="EMBL" id="KAF2858401.1"/>
    </source>
</evidence>
<protein>
    <recommendedName>
        <fullName evidence="1">Copper-fist domain-containing protein</fullName>
    </recommendedName>
</protein>
<dbReference type="GO" id="GO:0005507">
    <property type="term" value="F:copper ion binding"/>
    <property type="evidence" value="ECO:0007669"/>
    <property type="project" value="InterPro"/>
</dbReference>
<gene>
    <name evidence="2" type="ORF">K470DRAFT_266059</name>
</gene>
<dbReference type="GO" id="GO:0003700">
    <property type="term" value="F:DNA-binding transcription factor activity"/>
    <property type="evidence" value="ECO:0007669"/>
    <property type="project" value="InterPro"/>
</dbReference>
<evidence type="ECO:0000259" key="1">
    <source>
        <dbReference type="PROSITE" id="PS50073"/>
    </source>
</evidence>
<dbReference type="InterPro" id="IPR001083">
    <property type="entry name" value="Cu_fist_DNA-bd_dom"/>
</dbReference>
<feature type="domain" description="Copper-fist" evidence="1">
    <location>
        <begin position="47"/>
        <end position="82"/>
    </location>
</feature>
<dbReference type="GO" id="GO:0005634">
    <property type="term" value="C:nucleus"/>
    <property type="evidence" value="ECO:0007669"/>
    <property type="project" value="InterPro"/>
</dbReference>
<dbReference type="Gene3D" id="3.90.430.10">
    <property type="entry name" value="Copper fist DNA-binding domain"/>
    <property type="match status" value="1"/>
</dbReference>
<dbReference type="AlphaFoldDB" id="A0A6A7BT25"/>
<accession>A0A6A7BT25</accession>
<name>A0A6A7BT25_9PEZI</name>
<keyword evidence="3" id="KW-1185">Reference proteome</keyword>
<dbReference type="InterPro" id="IPR036395">
    <property type="entry name" value="Cu_fist_DNA-bd_dom_sf"/>
</dbReference>